<dbReference type="InterPro" id="IPR003489">
    <property type="entry name" value="RHF/RaiA"/>
</dbReference>
<evidence type="ECO:0000256" key="3">
    <source>
        <dbReference type="SAM" id="Coils"/>
    </source>
</evidence>
<feature type="coiled-coil region" evidence="3">
    <location>
        <begin position="71"/>
        <end position="98"/>
    </location>
</feature>
<evidence type="ECO:0000259" key="4">
    <source>
        <dbReference type="Pfam" id="PF16321"/>
    </source>
</evidence>
<comment type="subunit">
    <text evidence="2">Interacts with 100S ribosomes.</text>
</comment>
<dbReference type="CDD" id="cd00552">
    <property type="entry name" value="RaiA"/>
    <property type="match status" value="1"/>
</dbReference>
<dbReference type="Gene3D" id="3.30.505.50">
    <property type="entry name" value="Sigma 54 modulation/S30EA ribosomal protein, C-terminal domain"/>
    <property type="match status" value="1"/>
</dbReference>
<dbReference type="AlphaFoldDB" id="W0FKC9"/>
<dbReference type="InterPro" id="IPR050574">
    <property type="entry name" value="HPF/YfiA_ribosome-assoc"/>
</dbReference>
<feature type="domain" description="Sigma 54 modulation/S30EA ribosomal protein C-terminal" evidence="4">
    <location>
        <begin position="120"/>
        <end position="175"/>
    </location>
</feature>
<dbReference type="InterPro" id="IPR034694">
    <property type="entry name" value="HPF_long/plastid"/>
</dbReference>
<dbReference type="Pfam" id="PF02482">
    <property type="entry name" value="Ribosomal_S30AE"/>
    <property type="match status" value="1"/>
</dbReference>
<dbReference type="NCBIfam" id="TIGR00741">
    <property type="entry name" value="yfiA"/>
    <property type="match status" value="1"/>
</dbReference>
<comment type="similarity">
    <text evidence="2">Belongs to the HPF/YfiA ribosome-associated protein family. Long HPF subfamily.</text>
</comment>
<sequence>MKITTQGNGIRIGTRLEQKIADKVGKFDKYFGDEGSLNVRIRPEGNKMVVEITMKLDGKILRAEARDEDILTAVDRTVDKLESQIRRQKTKFLKKKKEYPGIVNFLEDDGGADFDFEDEQEEKITKTKKFPLRPMSAEDAILQLEMLGHDFFVYLDSDTDSVCIVYKRNDGGYGLLEPEY</sequence>
<dbReference type="GO" id="GO:0022627">
    <property type="term" value="C:cytosolic small ribosomal subunit"/>
    <property type="evidence" value="ECO:0007669"/>
    <property type="project" value="TreeGrafter"/>
</dbReference>
<evidence type="ECO:0000256" key="2">
    <source>
        <dbReference type="HAMAP-Rule" id="MF_00839"/>
    </source>
</evidence>
<dbReference type="GO" id="GO:0045900">
    <property type="term" value="P:negative regulation of translational elongation"/>
    <property type="evidence" value="ECO:0007669"/>
    <property type="project" value="TreeGrafter"/>
</dbReference>
<keyword evidence="2" id="KW-0963">Cytoplasm</keyword>
<comment type="function">
    <text evidence="2">Required for dimerization of active 70S ribosomes into 100S ribosomes in stationary phase; 100S ribosomes are translationally inactive and sometimes present during exponential growth.</text>
</comment>
<gene>
    <name evidence="2" type="primary">hpf</name>
</gene>
<dbReference type="SUPFAM" id="SSF69754">
    <property type="entry name" value="Ribosome binding protein Y (YfiA homologue)"/>
    <property type="match status" value="1"/>
</dbReference>
<dbReference type="HAMAP" id="MF_00839">
    <property type="entry name" value="HPF"/>
    <property type="match status" value="1"/>
</dbReference>
<dbReference type="EMBL" id="KC246778">
    <property type="protein sequence ID" value="AHF23884.1"/>
    <property type="molecule type" value="Genomic_DNA"/>
</dbReference>
<keyword evidence="3" id="KW-0175">Coiled coil</keyword>
<dbReference type="Gene3D" id="3.30.160.100">
    <property type="entry name" value="Ribosome hibernation promotion factor-like"/>
    <property type="match status" value="1"/>
</dbReference>
<accession>W0FKC9</accession>
<dbReference type="Pfam" id="PF16321">
    <property type="entry name" value="Ribosom_S30AE_C"/>
    <property type="match status" value="1"/>
</dbReference>
<dbReference type="PANTHER" id="PTHR33231">
    <property type="entry name" value="30S RIBOSOMAL PROTEIN"/>
    <property type="match status" value="1"/>
</dbReference>
<comment type="subcellular location">
    <subcellularLocation>
        <location evidence="2">Cytoplasm</location>
    </subcellularLocation>
</comment>
<protein>
    <recommendedName>
        <fullName evidence="2">Ribosome hibernation promoting factor</fullName>
        <shortName evidence="2">HPF</shortName>
    </recommendedName>
</protein>
<dbReference type="InterPro" id="IPR036567">
    <property type="entry name" value="RHF-like"/>
</dbReference>
<name>W0FKC9_9BACT</name>
<dbReference type="GO" id="GO:0043024">
    <property type="term" value="F:ribosomal small subunit binding"/>
    <property type="evidence" value="ECO:0007669"/>
    <property type="project" value="TreeGrafter"/>
</dbReference>
<keyword evidence="1 2" id="KW-0810">Translation regulation</keyword>
<organism evidence="5">
    <name type="scientific">uncultured bacterium Contig1759</name>
    <dbReference type="NCBI Taxonomy" id="1393502"/>
    <lineage>
        <taxon>Bacteria</taxon>
        <taxon>environmental samples</taxon>
    </lineage>
</organism>
<dbReference type="InterPro" id="IPR038416">
    <property type="entry name" value="Ribosom_S30AE_C_sf"/>
</dbReference>
<dbReference type="InterPro" id="IPR032528">
    <property type="entry name" value="Ribosom_S30AE_C"/>
</dbReference>
<evidence type="ECO:0000256" key="1">
    <source>
        <dbReference type="ARBA" id="ARBA00022845"/>
    </source>
</evidence>
<reference evidence="5" key="1">
    <citation type="journal article" date="2013" name="PLoS ONE">
        <title>Metagenomic insights into the carbohydrate-active enzymes carried by the microorganisms adhering to solid digesta in the rumen of cows.</title>
        <authorList>
            <person name="Wang L."/>
            <person name="Hatem A."/>
            <person name="Catalyurek U.V."/>
            <person name="Morrison M."/>
            <person name="Yu Z."/>
        </authorList>
    </citation>
    <scope>NUCLEOTIDE SEQUENCE</scope>
</reference>
<dbReference type="PANTHER" id="PTHR33231:SF1">
    <property type="entry name" value="30S RIBOSOMAL PROTEIN"/>
    <property type="match status" value="1"/>
</dbReference>
<proteinExistence type="inferred from homology"/>
<evidence type="ECO:0000313" key="5">
    <source>
        <dbReference type="EMBL" id="AHF23884.1"/>
    </source>
</evidence>